<dbReference type="OrthoDB" id="34150at2"/>
<dbReference type="Pfam" id="PF12833">
    <property type="entry name" value="HTH_18"/>
    <property type="match status" value="1"/>
</dbReference>
<dbReference type="InterPro" id="IPR009594">
    <property type="entry name" value="Tscrpt_reg_HTH_AraC_N"/>
</dbReference>
<evidence type="ECO:0000313" key="6">
    <source>
        <dbReference type="Proteomes" id="UP000242757"/>
    </source>
</evidence>
<dbReference type="InterPro" id="IPR018060">
    <property type="entry name" value="HTH_AraC"/>
</dbReference>
<dbReference type="PROSITE" id="PS00041">
    <property type="entry name" value="HTH_ARAC_FAMILY_1"/>
    <property type="match status" value="1"/>
</dbReference>
<sequence length="293" mass="32418">MNELVHLLDALSPQEGLNGTALAGVSVYRASKSVPREPMCYTQGIILVAQGAKQVHLNGRVYDYNANNYLVMTLPIPVECETLVTPGEPLLALLLDIRMDMLQPLIRLMDEHNRLPPEANGTAQPGLYVSRVTEGLSAAAVRLCQCLESPLTASALGEGALREILYLILTGEHASPLFDLARHNTQLARMERVLKHMHEHYQESQEVDQLAVLAGMSTSSFHRHFRQATGSPPLQYLKKLRLTRARELLQDKDVKVKQAAAEVGYESPTQFSREFKRYFGVPPQSSAGVSPPV</sequence>
<dbReference type="GO" id="GO:0003700">
    <property type="term" value="F:DNA-binding transcription factor activity"/>
    <property type="evidence" value="ECO:0007669"/>
    <property type="project" value="InterPro"/>
</dbReference>
<dbReference type="SUPFAM" id="SSF46689">
    <property type="entry name" value="Homeodomain-like"/>
    <property type="match status" value="2"/>
</dbReference>
<dbReference type="PANTHER" id="PTHR43436:SF2">
    <property type="entry name" value="ARAC_XYLS FAMILY TRANSCRIPTIONAL REGULATOR"/>
    <property type="match status" value="1"/>
</dbReference>
<dbReference type="EMBL" id="NBIM01000001">
    <property type="protein sequence ID" value="OXY83147.1"/>
    <property type="molecule type" value="Genomic_DNA"/>
</dbReference>
<dbReference type="InterPro" id="IPR009057">
    <property type="entry name" value="Homeodomain-like_sf"/>
</dbReference>
<organism evidence="5 6">
    <name type="scientific">Oceanimonas doudoroffii</name>
    <dbReference type="NCBI Taxonomy" id="84158"/>
    <lineage>
        <taxon>Bacteria</taxon>
        <taxon>Pseudomonadati</taxon>
        <taxon>Pseudomonadota</taxon>
        <taxon>Gammaproteobacteria</taxon>
        <taxon>Aeromonadales</taxon>
        <taxon>Aeromonadaceae</taxon>
        <taxon>Oceanimonas</taxon>
    </lineage>
</organism>
<name>A0A233RIC8_9GAMM</name>
<keyword evidence="3" id="KW-0804">Transcription</keyword>
<gene>
    <name evidence="5" type="ORF">B6S08_06520</name>
</gene>
<dbReference type="SMART" id="SM00342">
    <property type="entry name" value="HTH_ARAC"/>
    <property type="match status" value="1"/>
</dbReference>
<evidence type="ECO:0000259" key="4">
    <source>
        <dbReference type="PROSITE" id="PS01124"/>
    </source>
</evidence>
<dbReference type="PANTHER" id="PTHR43436">
    <property type="entry name" value="ARAC-FAMILY TRANSCRIPTIONAL REGULATOR"/>
    <property type="match status" value="1"/>
</dbReference>
<accession>A0A233RIC8</accession>
<dbReference type="Gene3D" id="1.10.10.60">
    <property type="entry name" value="Homeodomain-like"/>
    <property type="match status" value="2"/>
</dbReference>
<dbReference type="AlphaFoldDB" id="A0A233RIC8"/>
<feature type="domain" description="HTH araC/xylS-type" evidence="4">
    <location>
        <begin position="191"/>
        <end position="289"/>
    </location>
</feature>
<evidence type="ECO:0000313" key="5">
    <source>
        <dbReference type="EMBL" id="OXY83147.1"/>
    </source>
</evidence>
<protein>
    <submittedName>
        <fullName evidence="5">AraC family transcriptional regulator</fullName>
    </submittedName>
</protein>
<comment type="caution">
    <text evidence="5">The sequence shown here is derived from an EMBL/GenBank/DDBJ whole genome shotgun (WGS) entry which is preliminary data.</text>
</comment>
<dbReference type="RefSeq" id="WP_094199922.1">
    <property type="nucleotide sequence ID" value="NZ_NBIM01000001.1"/>
</dbReference>
<dbReference type="Proteomes" id="UP000242757">
    <property type="component" value="Unassembled WGS sequence"/>
</dbReference>
<evidence type="ECO:0000256" key="2">
    <source>
        <dbReference type="ARBA" id="ARBA00023125"/>
    </source>
</evidence>
<dbReference type="Pfam" id="PF06719">
    <property type="entry name" value="AraC_N"/>
    <property type="match status" value="1"/>
</dbReference>
<dbReference type="PROSITE" id="PS01124">
    <property type="entry name" value="HTH_ARAC_FAMILY_2"/>
    <property type="match status" value="1"/>
</dbReference>
<keyword evidence="1" id="KW-0805">Transcription regulation</keyword>
<proteinExistence type="predicted"/>
<keyword evidence="2" id="KW-0238">DNA-binding</keyword>
<dbReference type="InterPro" id="IPR018062">
    <property type="entry name" value="HTH_AraC-typ_CS"/>
</dbReference>
<reference evidence="5 6" key="1">
    <citation type="submission" date="2017-08" db="EMBL/GenBank/DDBJ databases">
        <title>A Genome Sequence of Oceanimonas doudoroffii ATCC 27123T.</title>
        <authorList>
            <person name="Brennan M.A."/>
            <person name="Maclea K.S."/>
            <person name="Mcclelland W.D."/>
            <person name="Trachtenberg A.M."/>
        </authorList>
    </citation>
    <scope>NUCLEOTIDE SEQUENCE [LARGE SCALE GENOMIC DNA]</scope>
    <source>
        <strain evidence="5 6">ATCC 27123</strain>
    </source>
</reference>
<evidence type="ECO:0000256" key="3">
    <source>
        <dbReference type="ARBA" id="ARBA00023163"/>
    </source>
</evidence>
<keyword evidence="6" id="KW-1185">Reference proteome</keyword>
<evidence type="ECO:0000256" key="1">
    <source>
        <dbReference type="ARBA" id="ARBA00023015"/>
    </source>
</evidence>
<dbReference type="GO" id="GO:0043565">
    <property type="term" value="F:sequence-specific DNA binding"/>
    <property type="evidence" value="ECO:0007669"/>
    <property type="project" value="InterPro"/>
</dbReference>